<dbReference type="PROSITE" id="PS51186">
    <property type="entry name" value="GNAT"/>
    <property type="match status" value="1"/>
</dbReference>
<dbReference type="InterPro" id="IPR016102">
    <property type="entry name" value="Succinyl-CoA_synth-like"/>
</dbReference>
<sequence>MEFCSRRNLWQSGILEYGFIFVKTVSMLRHRLAALFEPQSLLVLSDQPLPIEHDLPESLKGSATFIAVQAGRPIVLAGVSDSSGPRLELALVCIAPSRLPEVLEALRVLRPRALVLLPVDPPSTDPLEDMAYCRAWARINDCMVLGPRSFGVQRPHLGLNLSRQAHIAQTGRAALVTQSRSIAAAVLDWAADVNLGFSAVISLGDESMIDVPQVLDYLAMDPHTDSIALYIDDVASARAFTSALRAASTVKPVIVLKAGHHPPGMGPLHDAVFNALLRRAGAVRISYFVQLFSALKVLGYTRRPRGRRIALLSNGRGAPQLALDIMGPDSAVLRADLSRASLNALQALLEEGAEIRNPVVTHAALLPETIRQILAVLAADASVDGVLVLLSPDPLTDMAAVARQLAAITHDARKPIITCFMGDATMRPLRHLLDDAGTPAFRTPETAVHAFSLLASHHYNQTLSQQILPPEPMDQPPRLSEARAIVRAARDSRRLALTPGECQDLFDCFNVPIRYEAQAKDGSNGALDGAAPMAIRVQRDPRLGPYIQFGSGGHGALVSSQDRGIDLPPLNSYLARQLVERSALWRRVLSRQMSPQAEVLLHDSLERISNLVSLLNDIETLLIDPLFAGTAQLAADSVSIRLTAATALVLPETSGYPHMAIHPYPARLVQPQCFKNGDPWMMRPIRPEDAEPLQTFVRGLSDESRYMRFVSMLRELTPRMLARYTRIDYDRELALVATVQVPNPEHRGHPHERIIGFAHYLRNADGRGAEYALVIGDDSQRRGLGACLMRGLIEAAQVQGLTYIEGVVLATNHAMLSLMTHLGFRNDSEEDDPTMRRVWLDLGESRDTNP</sequence>
<protein>
    <submittedName>
        <fullName evidence="5">Acetyltransferase</fullName>
    </submittedName>
</protein>
<dbReference type="InterPro" id="IPR032875">
    <property type="entry name" value="Succ_CoA_lig_flav_dom"/>
</dbReference>
<evidence type="ECO:0000256" key="3">
    <source>
        <dbReference type="ARBA" id="ARBA00022840"/>
    </source>
</evidence>
<dbReference type="Gene3D" id="3.40.50.261">
    <property type="entry name" value="Succinyl-CoA synthetase domains"/>
    <property type="match status" value="2"/>
</dbReference>
<reference evidence="5 6" key="1">
    <citation type="submission" date="2019-03" db="EMBL/GenBank/DDBJ databases">
        <title>Genomic Encyclopedia of Type Strains, Phase IV (KMG-IV): sequencing the most valuable type-strain genomes for metagenomic binning, comparative biology and taxonomic classification.</title>
        <authorList>
            <person name="Goeker M."/>
        </authorList>
    </citation>
    <scope>NUCLEOTIDE SEQUENCE [LARGE SCALE GENOMIC DNA]</scope>
    <source>
        <strain evidence="5 6">DSM 24591</strain>
    </source>
</reference>
<accession>A0A4R3M6T6</accession>
<keyword evidence="2" id="KW-0547">Nucleotide-binding</keyword>
<evidence type="ECO:0000313" key="5">
    <source>
        <dbReference type="EMBL" id="TCT09141.1"/>
    </source>
</evidence>
<dbReference type="AlphaFoldDB" id="A0A4R3M6T6"/>
<dbReference type="EMBL" id="SMAJ01000004">
    <property type="protein sequence ID" value="TCT09141.1"/>
    <property type="molecule type" value="Genomic_DNA"/>
</dbReference>
<name>A0A4R3M6T6_9BURK</name>
<evidence type="ECO:0000256" key="1">
    <source>
        <dbReference type="ARBA" id="ARBA00022598"/>
    </source>
</evidence>
<keyword evidence="3" id="KW-0067">ATP-binding</keyword>
<keyword evidence="5" id="KW-0808">Transferase</keyword>
<dbReference type="Gene3D" id="3.30.470.20">
    <property type="entry name" value="ATP-grasp fold, B domain"/>
    <property type="match status" value="1"/>
</dbReference>
<dbReference type="InterPro" id="IPR051538">
    <property type="entry name" value="Acyl-CoA_Synth/Transferase"/>
</dbReference>
<proteinExistence type="predicted"/>
<gene>
    <name evidence="5" type="ORF">EDC26_104301</name>
</gene>
<dbReference type="Pfam" id="PF13302">
    <property type="entry name" value="Acetyltransf_3"/>
    <property type="match status" value="1"/>
</dbReference>
<dbReference type="SUPFAM" id="SSF55729">
    <property type="entry name" value="Acyl-CoA N-acyltransferases (Nat)"/>
    <property type="match status" value="1"/>
</dbReference>
<keyword evidence="1" id="KW-0436">Ligase</keyword>
<dbReference type="GO" id="GO:0016874">
    <property type="term" value="F:ligase activity"/>
    <property type="evidence" value="ECO:0007669"/>
    <property type="project" value="UniProtKB-KW"/>
</dbReference>
<comment type="caution">
    <text evidence="5">The sequence shown here is derived from an EMBL/GenBank/DDBJ whole genome shotgun (WGS) entry which is preliminary data.</text>
</comment>
<dbReference type="Proteomes" id="UP000295525">
    <property type="component" value="Unassembled WGS sequence"/>
</dbReference>
<dbReference type="CDD" id="cd04301">
    <property type="entry name" value="NAT_SF"/>
    <property type="match status" value="1"/>
</dbReference>
<feature type="domain" description="N-acetyltransferase" evidence="4">
    <location>
        <begin position="711"/>
        <end position="843"/>
    </location>
</feature>
<dbReference type="GO" id="GO:0016747">
    <property type="term" value="F:acyltransferase activity, transferring groups other than amino-acyl groups"/>
    <property type="evidence" value="ECO:0007669"/>
    <property type="project" value="InterPro"/>
</dbReference>
<keyword evidence="6" id="KW-1185">Reference proteome</keyword>
<dbReference type="SUPFAM" id="SSF52210">
    <property type="entry name" value="Succinyl-CoA synthetase domains"/>
    <property type="match status" value="2"/>
</dbReference>
<dbReference type="InterPro" id="IPR000182">
    <property type="entry name" value="GNAT_dom"/>
</dbReference>
<dbReference type="Pfam" id="PF13607">
    <property type="entry name" value="Succ_CoA_lig"/>
    <property type="match status" value="1"/>
</dbReference>
<dbReference type="InterPro" id="IPR016181">
    <property type="entry name" value="Acyl_CoA_acyltransferase"/>
</dbReference>
<dbReference type="PANTHER" id="PTHR43334:SF1">
    <property type="entry name" value="3-HYDROXYPROPIONATE--COA LIGASE [ADP-FORMING]"/>
    <property type="match status" value="1"/>
</dbReference>
<evidence type="ECO:0000259" key="4">
    <source>
        <dbReference type="PROSITE" id="PS51186"/>
    </source>
</evidence>
<organism evidence="5 6">
    <name type="scientific">Paralcaligenes ureilyticus</name>
    <dbReference type="NCBI Taxonomy" id="627131"/>
    <lineage>
        <taxon>Bacteria</taxon>
        <taxon>Pseudomonadati</taxon>
        <taxon>Pseudomonadota</taxon>
        <taxon>Betaproteobacteria</taxon>
        <taxon>Burkholderiales</taxon>
        <taxon>Alcaligenaceae</taxon>
        <taxon>Paralcaligenes</taxon>
    </lineage>
</organism>
<dbReference type="PANTHER" id="PTHR43334">
    <property type="entry name" value="ACETATE--COA LIGASE [ADP-FORMING]"/>
    <property type="match status" value="1"/>
</dbReference>
<evidence type="ECO:0000256" key="2">
    <source>
        <dbReference type="ARBA" id="ARBA00022741"/>
    </source>
</evidence>
<dbReference type="Pfam" id="PF13549">
    <property type="entry name" value="ATP-grasp_5"/>
    <property type="match status" value="1"/>
</dbReference>
<dbReference type="GO" id="GO:0005524">
    <property type="term" value="F:ATP binding"/>
    <property type="evidence" value="ECO:0007669"/>
    <property type="project" value="UniProtKB-KW"/>
</dbReference>
<evidence type="ECO:0000313" key="6">
    <source>
        <dbReference type="Proteomes" id="UP000295525"/>
    </source>
</evidence>
<dbReference type="Gene3D" id="3.40.630.30">
    <property type="match status" value="1"/>
</dbReference>